<accession>A0A919V3Q3</accession>
<protein>
    <submittedName>
        <fullName evidence="2">Uncharacterized protein</fullName>
    </submittedName>
</protein>
<gene>
    <name evidence="2" type="ORF">Sru01_53200</name>
</gene>
<proteinExistence type="predicted"/>
<sequence length="48" mass="4783">MGKQPIQSANRNKAMNGAANRNPIGAGSRSGTIGVGGDGGRTPGTTWD</sequence>
<reference evidence="2" key="1">
    <citation type="submission" date="2021-01" db="EMBL/GenBank/DDBJ databases">
        <title>Whole genome shotgun sequence of Sphaerisporangium rufum NBRC 109079.</title>
        <authorList>
            <person name="Komaki H."/>
            <person name="Tamura T."/>
        </authorList>
    </citation>
    <scope>NUCLEOTIDE SEQUENCE</scope>
    <source>
        <strain evidence="2">NBRC 109079</strain>
    </source>
</reference>
<dbReference type="Proteomes" id="UP000655287">
    <property type="component" value="Unassembled WGS sequence"/>
</dbReference>
<organism evidence="2 3">
    <name type="scientific">Sphaerisporangium rufum</name>
    <dbReference type="NCBI Taxonomy" id="1381558"/>
    <lineage>
        <taxon>Bacteria</taxon>
        <taxon>Bacillati</taxon>
        <taxon>Actinomycetota</taxon>
        <taxon>Actinomycetes</taxon>
        <taxon>Streptosporangiales</taxon>
        <taxon>Streptosporangiaceae</taxon>
        <taxon>Sphaerisporangium</taxon>
    </lineage>
</organism>
<feature type="compositionally biased region" description="Gly residues" evidence="1">
    <location>
        <begin position="33"/>
        <end position="42"/>
    </location>
</feature>
<evidence type="ECO:0000313" key="3">
    <source>
        <dbReference type="Proteomes" id="UP000655287"/>
    </source>
</evidence>
<feature type="region of interest" description="Disordered" evidence="1">
    <location>
        <begin position="1"/>
        <end position="48"/>
    </location>
</feature>
<evidence type="ECO:0000256" key="1">
    <source>
        <dbReference type="SAM" id="MobiDB-lite"/>
    </source>
</evidence>
<name>A0A919V3Q3_9ACTN</name>
<evidence type="ECO:0000313" key="2">
    <source>
        <dbReference type="EMBL" id="GII80338.1"/>
    </source>
</evidence>
<dbReference type="AlphaFoldDB" id="A0A919V3Q3"/>
<keyword evidence="3" id="KW-1185">Reference proteome</keyword>
<dbReference type="EMBL" id="BOOU01000071">
    <property type="protein sequence ID" value="GII80338.1"/>
    <property type="molecule type" value="Genomic_DNA"/>
</dbReference>
<feature type="compositionally biased region" description="Polar residues" evidence="1">
    <location>
        <begin position="1"/>
        <end position="13"/>
    </location>
</feature>
<comment type="caution">
    <text evidence="2">The sequence shown here is derived from an EMBL/GenBank/DDBJ whole genome shotgun (WGS) entry which is preliminary data.</text>
</comment>